<feature type="signal peptide" evidence="2">
    <location>
        <begin position="1"/>
        <end position="20"/>
    </location>
</feature>
<name>A0A502FCL7_9PROT</name>
<sequence length="262" mass="27307">MRLRPLLSLPFAAWSCSALAQPLQGLYLGAGAGVNLASDDWAAPSAGGRPGPAVVGSLGHAVGHGLRLELEGAYRRNDARDRDLADGQSGLSSRASRQRHGAMANAFLDLDAGLPWVRPYLGGGLGVQWVRDRGTVEGIGLLRSDPLSDRSDTRLADRVASGAYQTFRQRAEGTGARFAYQAVAGAAFPVAAAPGLSLTLEYRFLGVPGARRVAVEETDTAVRGGRAASSAWRGEGWAGPGSDHSVLLGLRYEFLSGAARGG</sequence>
<comment type="caution">
    <text evidence="4">The sequence shown here is derived from an EMBL/GenBank/DDBJ whole genome shotgun (WGS) entry which is preliminary data.</text>
</comment>
<feature type="chain" id="PRO_5021440633" description="Outer membrane protein beta-barrel domain-containing protein" evidence="2">
    <location>
        <begin position="21"/>
        <end position="262"/>
    </location>
</feature>
<reference evidence="4 5" key="1">
    <citation type="journal article" date="2019" name="Environ. Microbiol.">
        <title>Species interactions and distinct microbial communities in high Arctic permafrost affected cryosols are associated with the CH4 and CO2 gas fluxes.</title>
        <authorList>
            <person name="Altshuler I."/>
            <person name="Hamel J."/>
            <person name="Turney S."/>
            <person name="Magnuson E."/>
            <person name="Levesque R."/>
            <person name="Greer C."/>
            <person name="Whyte L.G."/>
        </authorList>
    </citation>
    <scope>NUCLEOTIDE SEQUENCE [LARGE SCALE GENOMIC DNA]</scope>
    <source>
        <strain evidence="4 5">S9.3B</strain>
    </source>
</reference>
<feature type="domain" description="Outer membrane protein beta-barrel" evidence="3">
    <location>
        <begin position="10"/>
        <end position="204"/>
    </location>
</feature>
<keyword evidence="5" id="KW-1185">Reference proteome</keyword>
<dbReference type="SUPFAM" id="SSF56925">
    <property type="entry name" value="OMPA-like"/>
    <property type="match status" value="1"/>
</dbReference>
<dbReference type="AlphaFoldDB" id="A0A502FCL7"/>
<evidence type="ECO:0000259" key="3">
    <source>
        <dbReference type="Pfam" id="PF13505"/>
    </source>
</evidence>
<dbReference type="InterPro" id="IPR027385">
    <property type="entry name" value="Beta-barrel_OMP"/>
</dbReference>
<dbReference type="Pfam" id="PF13505">
    <property type="entry name" value="OMP_b-brl"/>
    <property type="match status" value="1"/>
</dbReference>
<evidence type="ECO:0000256" key="2">
    <source>
        <dbReference type="SAM" id="SignalP"/>
    </source>
</evidence>
<dbReference type="InterPro" id="IPR011250">
    <property type="entry name" value="OMP/PagP_B-barrel"/>
</dbReference>
<accession>A0A502FCL7</accession>
<dbReference type="Gene3D" id="2.40.160.20">
    <property type="match status" value="1"/>
</dbReference>
<proteinExistence type="predicted"/>
<organism evidence="4 5">
    <name type="scientific">Muricoccus nepalensis</name>
    <dbReference type="NCBI Taxonomy" id="1854500"/>
    <lineage>
        <taxon>Bacteria</taxon>
        <taxon>Pseudomonadati</taxon>
        <taxon>Pseudomonadota</taxon>
        <taxon>Alphaproteobacteria</taxon>
        <taxon>Acetobacterales</taxon>
        <taxon>Roseomonadaceae</taxon>
        <taxon>Muricoccus</taxon>
    </lineage>
</organism>
<evidence type="ECO:0000313" key="5">
    <source>
        <dbReference type="Proteomes" id="UP000317078"/>
    </source>
</evidence>
<dbReference type="EMBL" id="RCZP01000037">
    <property type="protein sequence ID" value="TPG47084.1"/>
    <property type="molecule type" value="Genomic_DNA"/>
</dbReference>
<dbReference type="OrthoDB" id="189250at2"/>
<protein>
    <recommendedName>
        <fullName evidence="3">Outer membrane protein beta-barrel domain-containing protein</fullName>
    </recommendedName>
</protein>
<gene>
    <name evidence="4" type="ORF">EAH89_24180</name>
</gene>
<evidence type="ECO:0000256" key="1">
    <source>
        <dbReference type="ARBA" id="ARBA00022729"/>
    </source>
</evidence>
<dbReference type="RefSeq" id="WP_140886297.1">
    <property type="nucleotide sequence ID" value="NZ_RCZP01000037.1"/>
</dbReference>
<dbReference type="Proteomes" id="UP000317078">
    <property type="component" value="Unassembled WGS sequence"/>
</dbReference>
<keyword evidence="1 2" id="KW-0732">Signal</keyword>
<evidence type="ECO:0000313" key="4">
    <source>
        <dbReference type="EMBL" id="TPG47084.1"/>
    </source>
</evidence>